<evidence type="ECO:0000313" key="3">
    <source>
        <dbReference type="Proteomes" id="UP000270866"/>
    </source>
</evidence>
<reference evidence="2 3" key="1">
    <citation type="journal article" date="2018" name="Sci. Rep.">
        <title>Characterisation of pathogen-specific regions and novel effector candidates in Fusarium oxysporum f. sp. cepae.</title>
        <authorList>
            <person name="Armitage A.D."/>
            <person name="Taylor A."/>
            <person name="Sobczyk M.K."/>
            <person name="Baxter L."/>
            <person name="Greenfield B.P."/>
            <person name="Bates H.J."/>
            <person name="Wilson F."/>
            <person name="Jackson A.C."/>
            <person name="Ott S."/>
            <person name="Harrison R.J."/>
            <person name="Clarkson J.P."/>
        </authorList>
    </citation>
    <scope>NUCLEOTIDE SEQUENCE [LARGE SCALE GENOMIC DNA]</scope>
    <source>
        <strain evidence="2 3">FoC_Fus2</strain>
    </source>
</reference>
<evidence type="ECO:0000313" key="2">
    <source>
        <dbReference type="EMBL" id="RKK10814.1"/>
    </source>
</evidence>
<evidence type="ECO:0008006" key="4">
    <source>
        <dbReference type="Google" id="ProtNLM"/>
    </source>
</evidence>
<dbReference type="Pfam" id="PF12013">
    <property type="entry name" value="OrsD"/>
    <property type="match status" value="1"/>
</dbReference>
<feature type="compositionally biased region" description="Basic and acidic residues" evidence="1">
    <location>
        <begin position="391"/>
        <end position="402"/>
    </location>
</feature>
<dbReference type="Proteomes" id="UP000270866">
    <property type="component" value="Unassembled WGS sequence"/>
</dbReference>
<gene>
    <name evidence="2" type="ORF">BFJ65_g14810</name>
</gene>
<dbReference type="EMBL" id="MRCU01000010">
    <property type="protein sequence ID" value="RKK10814.1"/>
    <property type="molecule type" value="Genomic_DNA"/>
</dbReference>
<protein>
    <recommendedName>
        <fullName evidence="4">C2H2-type domain-containing protein</fullName>
    </recommendedName>
</protein>
<feature type="compositionally biased region" description="Polar residues" evidence="1">
    <location>
        <begin position="468"/>
        <end position="477"/>
    </location>
</feature>
<name>A0A3L6N2N6_FUSOX</name>
<organism evidence="2 3">
    <name type="scientific">Fusarium oxysporum f. sp. cepae</name>
    <dbReference type="NCBI Taxonomy" id="396571"/>
    <lineage>
        <taxon>Eukaryota</taxon>
        <taxon>Fungi</taxon>
        <taxon>Dikarya</taxon>
        <taxon>Ascomycota</taxon>
        <taxon>Pezizomycotina</taxon>
        <taxon>Sordariomycetes</taxon>
        <taxon>Hypocreomycetidae</taxon>
        <taxon>Hypocreales</taxon>
        <taxon>Nectriaceae</taxon>
        <taxon>Fusarium</taxon>
        <taxon>Fusarium oxysporum species complex</taxon>
    </lineage>
</organism>
<feature type="compositionally biased region" description="Low complexity" evidence="1">
    <location>
        <begin position="72"/>
        <end position="84"/>
    </location>
</feature>
<dbReference type="InterPro" id="IPR022698">
    <property type="entry name" value="OrsD"/>
</dbReference>
<feature type="compositionally biased region" description="Acidic residues" evidence="1">
    <location>
        <begin position="403"/>
        <end position="442"/>
    </location>
</feature>
<accession>A0A3L6N2N6</accession>
<comment type="caution">
    <text evidence="2">The sequence shown here is derived from an EMBL/GenBank/DDBJ whole genome shotgun (WGS) entry which is preliminary data.</text>
</comment>
<feature type="region of interest" description="Disordered" evidence="1">
    <location>
        <begin position="391"/>
        <end position="478"/>
    </location>
</feature>
<feature type="region of interest" description="Disordered" evidence="1">
    <location>
        <begin position="72"/>
        <end position="93"/>
    </location>
</feature>
<sequence>MASSSIHRQQSHPTLPPAKLQKLERLSLYYNLPEVAIICTKCGFALSPKRASEHPGKKHGIARSARHGLKPLLSSLNLPDPDTLAPRPHGSRRHPYLAVQKGLSCKHCGLHSASRKVLEDHLRAEHRDKLEFTAEKKSRQHWLRDHIQQEVLFQSWTANNTRMSWLVSNDDDVNSRSIPSSSLLQASPDPIKLLAQKLFTEEHVRLENQQSGGRNSCGRETPASSALQTNWLRRTGWETTFRKARCDVLVRLTALPHCTDNRPLPLGVVEGDAIISPARDERRLLFMIAALDRLLDQCGETVRTTDVCLRRWLRGRFPDRPYKMPFELVAKSSSEKVYRKELKRFVCFWLRLFRLLPTTFQKVTGHKLKKHQFRVLRELWVDDIWKSGEHVDVDPAADKDGGYDGDEGEYEYQDNDEDEDEIQDDDEGEDDEDDDGGEDDERYNEIEDESQKSVVVNTGDPSDAEVMSTWSSNSQENHPQDPALDILLRFCYSAVTEDFDGGVASSTMLVYFSASVSNSQLTIWITDQLTAYVIPTVRDVISSSF</sequence>
<evidence type="ECO:0000256" key="1">
    <source>
        <dbReference type="SAM" id="MobiDB-lite"/>
    </source>
</evidence>
<proteinExistence type="predicted"/>
<dbReference type="AlphaFoldDB" id="A0A3L6N2N6"/>